<dbReference type="InterPro" id="IPR012347">
    <property type="entry name" value="Ferritin-like"/>
</dbReference>
<feature type="domain" description="DUF305" evidence="1">
    <location>
        <begin position="124"/>
        <end position="179"/>
    </location>
</feature>
<dbReference type="Pfam" id="PF03713">
    <property type="entry name" value="DUF305"/>
    <property type="match status" value="2"/>
</dbReference>
<feature type="domain" description="DUF305" evidence="1">
    <location>
        <begin position="50"/>
        <end position="110"/>
    </location>
</feature>
<dbReference type="PATRIC" id="fig|1618387.3.peg.1176"/>
<evidence type="ECO:0000313" key="3">
    <source>
        <dbReference type="Proteomes" id="UP000034006"/>
    </source>
</evidence>
<organism evidence="2 3">
    <name type="scientific">Candidatus Collierbacteria bacterium GW2011_GWB2_44_22</name>
    <dbReference type="NCBI Taxonomy" id="1618387"/>
    <lineage>
        <taxon>Bacteria</taxon>
        <taxon>Candidatus Collieribacteriota</taxon>
    </lineage>
</organism>
<reference evidence="2 3" key="1">
    <citation type="journal article" date="2015" name="Nature">
        <title>rRNA introns, odd ribosomes, and small enigmatic genomes across a large radiation of phyla.</title>
        <authorList>
            <person name="Brown C.T."/>
            <person name="Hug L.A."/>
            <person name="Thomas B.C."/>
            <person name="Sharon I."/>
            <person name="Castelle C.J."/>
            <person name="Singh A."/>
            <person name="Wilkins M.J."/>
            <person name="Williams K.H."/>
            <person name="Banfield J.F."/>
        </authorList>
    </citation>
    <scope>NUCLEOTIDE SEQUENCE [LARGE SCALE GENOMIC DNA]</scope>
</reference>
<sequence length="187" mass="21520">MSKTLLLSTVVVTFILGIGTGFILSPEYANKMTAKKTVMVELGRADKLIDLRYLDGVIAHHLNAIFMARQAEANSQRKEIRDLAKEIIIADEKGIQELYEWKKSWFNNTKQITIYEKINLGAYDDKFDLRFLNALIAHHEEAIMTAKEIRTKSQRNEILNLADSIIQNLSSGIDTLTEWRNNWYQSK</sequence>
<protein>
    <recommendedName>
        <fullName evidence="1">DUF305 domain-containing protein</fullName>
    </recommendedName>
</protein>
<name>A0A0G1HVU8_9BACT</name>
<accession>A0A0G1HVU8</accession>
<dbReference type="PANTHER" id="PTHR36933">
    <property type="entry name" value="SLL0788 PROTEIN"/>
    <property type="match status" value="1"/>
</dbReference>
<dbReference type="PANTHER" id="PTHR36933:SF1">
    <property type="entry name" value="SLL0788 PROTEIN"/>
    <property type="match status" value="1"/>
</dbReference>
<dbReference type="InterPro" id="IPR005183">
    <property type="entry name" value="DUF305_CopM-like"/>
</dbReference>
<comment type="caution">
    <text evidence="2">The sequence shown here is derived from an EMBL/GenBank/DDBJ whole genome shotgun (WGS) entry which is preliminary data.</text>
</comment>
<dbReference type="STRING" id="1618387.UW44_C0017G0015"/>
<dbReference type="Gene3D" id="1.20.1260.10">
    <property type="match status" value="2"/>
</dbReference>
<dbReference type="AlphaFoldDB" id="A0A0G1HVU8"/>
<evidence type="ECO:0000313" key="2">
    <source>
        <dbReference type="EMBL" id="KKT51065.1"/>
    </source>
</evidence>
<dbReference type="Proteomes" id="UP000034006">
    <property type="component" value="Unassembled WGS sequence"/>
</dbReference>
<evidence type="ECO:0000259" key="1">
    <source>
        <dbReference type="Pfam" id="PF03713"/>
    </source>
</evidence>
<proteinExistence type="predicted"/>
<gene>
    <name evidence="2" type="ORF">UW44_C0017G0015</name>
</gene>
<dbReference type="EMBL" id="LCIH01000017">
    <property type="protein sequence ID" value="KKT51065.1"/>
    <property type="molecule type" value="Genomic_DNA"/>
</dbReference>